<evidence type="ECO:0000256" key="4">
    <source>
        <dbReference type="ARBA" id="ARBA00022679"/>
    </source>
</evidence>
<dbReference type="STRING" id="1798392.A3A79_04585"/>
<organism evidence="10 11">
    <name type="scientific">Candidatus Gottesmanbacteria bacterium RIFCSPLOWO2_01_FULL_43_11b</name>
    <dbReference type="NCBI Taxonomy" id="1798392"/>
    <lineage>
        <taxon>Bacteria</taxon>
        <taxon>Candidatus Gottesmaniibacteriota</taxon>
    </lineage>
</organism>
<comment type="subcellular location">
    <subcellularLocation>
        <location evidence="1">Cell membrane</location>
        <topology evidence="1">Multi-pass membrane protein</topology>
    </subcellularLocation>
</comment>
<dbReference type="PANTHER" id="PTHR33908:SF11">
    <property type="entry name" value="MEMBRANE PROTEIN"/>
    <property type="match status" value="1"/>
</dbReference>
<keyword evidence="4" id="KW-0808">Transferase</keyword>
<dbReference type="GO" id="GO:0009103">
    <property type="term" value="P:lipopolysaccharide biosynthetic process"/>
    <property type="evidence" value="ECO:0007669"/>
    <property type="project" value="UniProtKB-ARBA"/>
</dbReference>
<feature type="transmembrane region" description="Helical" evidence="8">
    <location>
        <begin position="266"/>
        <end position="284"/>
    </location>
</feature>
<evidence type="ECO:0000256" key="1">
    <source>
        <dbReference type="ARBA" id="ARBA00004651"/>
    </source>
</evidence>
<feature type="transmembrane region" description="Helical" evidence="8">
    <location>
        <begin position="314"/>
        <end position="335"/>
    </location>
</feature>
<dbReference type="Pfam" id="PF13231">
    <property type="entry name" value="PMT_2"/>
    <property type="match status" value="1"/>
</dbReference>
<gene>
    <name evidence="10" type="ORF">A3A79_04585</name>
</gene>
<feature type="domain" description="Glycosyltransferase RgtA/B/C/D-like" evidence="9">
    <location>
        <begin position="66"/>
        <end position="211"/>
    </location>
</feature>
<keyword evidence="3" id="KW-0328">Glycosyltransferase</keyword>
<dbReference type="EMBL" id="MFJV01000001">
    <property type="protein sequence ID" value="OGG24432.1"/>
    <property type="molecule type" value="Genomic_DNA"/>
</dbReference>
<reference evidence="10 11" key="1">
    <citation type="journal article" date="2016" name="Nat. Commun.">
        <title>Thousands of microbial genomes shed light on interconnected biogeochemical processes in an aquifer system.</title>
        <authorList>
            <person name="Anantharaman K."/>
            <person name="Brown C.T."/>
            <person name="Hug L.A."/>
            <person name="Sharon I."/>
            <person name="Castelle C.J."/>
            <person name="Probst A.J."/>
            <person name="Thomas B.C."/>
            <person name="Singh A."/>
            <person name="Wilkins M.J."/>
            <person name="Karaoz U."/>
            <person name="Brodie E.L."/>
            <person name="Williams K.H."/>
            <person name="Hubbard S.S."/>
            <person name="Banfield J.F."/>
        </authorList>
    </citation>
    <scope>NUCLEOTIDE SEQUENCE [LARGE SCALE GENOMIC DNA]</scope>
</reference>
<protein>
    <recommendedName>
        <fullName evidence="9">Glycosyltransferase RgtA/B/C/D-like domain-containing protein</fullName>
    </recommendedName>
</protein>
<dbReference type="Proteomes" id="UP000178759">
    <property type="component" value="Unassembled WGS sequence"/>
</dbReference>
<feature type="transmembrane region" description="Helical" evidence="8">
    <location>
        <begin position="200"/>
        <end position="221"/>
    </location>
</feature>
<dbReference type="GO" id="GO:0005886">
    <property type="term" value="C:plasma membrane"/>
    <property type="evidence" value="ECO:0007669"/>
    <property type="project" value="UniProtKB-SubCell"/>
</dbReference>
<evidence type="ECO:0000256" key="6">
    <source>
        <dbReference type="ARBA" id="ARBA00022989"/>
    </source>
</evidence>
<dbReference type="AlphaFoldDB" id="A0A1F6AIY9"/>
<keyword evidence="2" id="KW-1003">Cell membrane</keyword>
<evidence type="ECO:0000313" key="10">
    <source>
        <dbReference type="EMBL" id="OGG24432.1"/>
    </source>
</evidence>
<feature type="transmembrane region" description="Helical" evidence="8">
    <location>
        <begin position="341"/>
        <end position="362"/>
    </location>
</feature>
<feature type="transmembrane region" description="Helical" evidence="8">
    <location>
        <begin position="164"/>
        <end position="188"/>
    </location>
</feature>
<evidence type="ECO:0000256" key="7">
    <source>
        <dbReference type="ARBA" id="ARBA00023136"/>
    </source>
</evidence>
<dbReference type="InterPro" id="IPR038731">
    <property type="entry name" value="RgtA/B/C-like"/>
</dbReference>
<evidence type="ECO:0000256" key="3">
    <source>
        <dbReference type="ARBA" id="ARBA00022676"/>
    </source>
</evidence>
<dbReference type="PANTHER" id="PTHR33908">
    <property type="entry name" value="MANNOSYLTRANSFERASE YKCB-RELATED"/>
    <property type="match status" value="1"/>
</dbReference>
<name>A0A1F6AIY9_9BACT</name>
<evidence type="ECO:0000256" key="8">
    <source>
        <dbReference type="SAM" id="Phobius"/>
    </source>
</evidence>
<dbReference type="InterPro" id="IPR050297">
    <property type="entry name" value="LipidA_mod_glycosyltrf_83"/>
</dbReference>
<feature type="transmembrane region" description="Helical" evidence="8">
    <location>
        <begin position="114"/>
        <end position="132"/>
    </location>
</feature>
<comment type="caution">
    <text evidence="10">The sequence shown here is derived from an EMBL/GenBank/DDBJ whole genome shotgun (WGS) entry which is preliminary data.</text>
</comment>
<proteinExistence type="predicted"/>
<feature type="transmembrane region" description="Helical" evidence="8">
    <location>
        <begin position="85"/>
        <end position="107"/>
    </location>
</feature>
<accession>A0A1F6AIY9</accession>
<evidence type="ECO:0000256" key="5">
    <source>
        <dbReference type="ARBA" id="ARBA00022692"/>
    </source>
</evidence>
<evidence type="ECO:0000256" key="2">
    <source>
        <dbReference type="ARBA" id="ARBA00022475"/>
    </source>
</evidence>
<feature type="transmembrane region" description="Helical" evidence="8">
    <location>
        <begin position="290"/>
        <end position="307"/>
    </location>
</feature>
<dbReference type="GO" id="GO:0016763">
    <property type="term" value="F:pentosyltransferase activity"/>
    <property type="evidence" value="ECO:0007669"/>
    <property type="project" value="TreeGrafter"/>
</dbReference>
<keyword evidence="5 8" id="KW-0812">Transmembrane</keyword>
<evidence type="ECO:0000313" key="11">
    <source>
        <dbReference type="Proteomes" id="UP000178759"/>
    </source>
</evidence>
<sequence>MSLLKRGWGRVILGIGILLGFYAFTRLLNLTFLPIFTDEAIYIRWSQIGANDASWRFISLTDGKQPLFTWVIMALLRFVPGDPLLAGRLASVATGAVSLVGMWFLAWELFKNKRVAWISSILYLVSPFALVYDRMALYDSMVATFFIWNLYIAIRLVREVRLDLALIFGMTLGAGMLNKTSGFISVYLLPATFLLAKKKIGKWVLLVILSLVLSQVFYSVLRLSPFFHMIAQKDAVFVYPLSEWIKHPFDFLQGNLSGLFDWLRGYLTLPIFIASFAPIVAFWNKPKEKLLLYICWFAPFVGLALLGRVLFPRFIFFMTMPLLVLAAVSIDWILARVNVNLWKYAVLATLFFPSLWTDYFIITNPLHAPIPYADKGQYIDNWPAGWGVREVTAFLTTESQKGPVALYTEGTFGLLPAAIEMYFTDNKKVSIYGIWPLPEEIPDEIQESVEKMPTYLIVNQSNKAPDWPIELLAKYQKGNRTDRSLRLYRVLHPSI</sequence>
<evidence type="ECO:0000259" key="9">
    <source>
        <dbReference type="Pfam" id="PF13231"/>
    </source>
</evidence>
<keyword evidence="7 8" id="KW-0472">Membrane</keyword>
<feature type="transmembrane region" description="Helical" evidence="8">
    <location>
        <begin position="7"/>
        <end position="24"/>
    </location>
</feature>
<keyword evidence="6 8" id="KW-1133">Transmembrane helix</keyword>